<evidence type="ECO:0008006" key="3">
    <source>
        <dbReference type="Google" id="ProtNLM"/>
    </source>
</evidence>
<dbReference type="EMBL" id="KK914256">
    <property type="protein sequence ID" value="KDP44225.1"/>
    <property type="molecule type" value="Genomic_DNA"/>
</dbReference>
<dbReference type="OrthoDB" id="2014278at2759"/>
<protein>
    <recommendedName>
        <fullName evidence="3">DUF674 family protein</fullName>
    </recommendedName>
</protein>
<dbReference type="STRING" id="180498.A0A067LI30"/>
<evidence type="ECO:0000313" key="1">
    <source>
        <dbReference type="EMBL" id="KDP44225.1"/>
    </source>
</evidence>
<dbReference type="KEGG" id="jcu:105628249"/>
<reference evidence="1 2" key="1">
    <citation type="journal article" date="2014" name="PLoS ONE">
        <title>Global Analysis of Gene Expression Profiles in Physic Nut (Jatropha curcas L.) Seedlings Exposed to Salt Stress.</title>
        <authorList>
            <person name="Zhang L."/>
            <person name="Zhang C."/>
            <person name="Wu P."/>
            <person name="Chen Y."/>
            <person name="Li M."/>
            <person name="Jiang H."/>
            <person name="Wu G."/>
        </authorList>
    </citation>
    <scope>NUCLEOTIDE SEQUENCE [LARGE SCALE GENOMIC DNA]</scope>
    <source>
        <strain evidence="2">cv. GZQX0401</strain>
        <tissue evidence="1">Young leaves</tissue>
    </source>
</reference>
<dbReference type="Proteomes" id="UP000027138">
    <property type="component" value="Unassembled WGS sequence"/>
</dbReference>
<name>A0A067LI30_JATCU</name>
<dbReference type="AlphaFoldDB" id="A0A067LI30"/>
<dbReference type="Pfam" id="PF05056">
    <property type="entry name" value="DUF674"/>
    <property type="match status" value="2"/>
</dbReference>
<dbReference type="InterPro" id="IPR007750">
    <property type="entry name" value="DUF674"/>
</dbReference>
<dbReference type="PANTHER" id="PTHR33103:SF99">
    <property type="entry name" value="DUF674 FAMILY PROTEIN"/>
    <property type="match status" value="1"/>
</dbReference>
<dbReference type="PANTHER" id="PTHR33103">
    <property type="entry name" value="OS01G0153900 PROTEIN"/>
    <property type="match status" value="1"/>
</dbReference>
<proteinExistence type="predicted"/>
<sequence length="202" mass="22619">MSSLSGNGINVNIRLKLLIDKNSNKVLCGEAGKDFVDFLFGLLQFPLGCIVGLLQENKALVSVAFSNILQSVQNLEDSFFPSPTVKQSLLEPGVDSSQLDFHLLFPKFKPLYHSSQYFGSPSQNPTKGYIKEDNAKYMVMDSLNITPWSDISLLTLINKFNIREFSSVEEKNVVVNFNKSLELLKASLESETVLTDVFLREE</sequence>
<organism evidence="1 2">
    <name type="scientific">Jatropha curcas</name>
    <name type="common">Barbados nut</name>
    <dbReference type="NCBI Taxonomy" id="180498"/>
    <lineage>
        <taxon>Eukaryota</taxon>
        <taxon>Viridiplantae</taxon>
        <taxon>Streptophyta</taxon>
        <taxon>Embryophyta</taxon>
        <taxon>Tracheophyta</taxon>
        <taxon>Spermatophyta</taxon>
        <taxon>Magnoliopsida</taxon>
        <taxon>eudicotyledons</taxon>
        <taxon>Gunneridae</taxon>
        <taxon>Pentapetalae</taxon>
        <taxon>rosids</taxon>
        <taxon>fabids</taxon>
        <taxon>Malpighiales</taxon>
        <taxon>Euphorbiaceae</taxon>
        <taxon>Crotonoideae</taxon>
        <taxon>Jatropheae</taxon>
        <taxon>Jatropha</taxon>
    </lineage>
</organism>
<accession>A0A067LI30</accession>
<evidence type="ECO:0000313" key="2">
    <source>
        <dbReference type="Proteomes" id="UP000027138"/>
    </source>
</evidence>
<keyword evidence="2" id="KW-1185">Reference proteome</keyword>
<gene>
    <name evidence="1" type="ORF">JCGZ_05692</name>
</gene>